<accession>A0A0M4QZF5</accession>
<evidence type="ECO:0000313" key="2">
    <source>
        <dbReference type="EMBL" id="ALE92877.1"/>
    </source>
</evidence>
<dbReference type="Proteomes" id="UP000062833">
    <property type="component" value="Chromosome"/>
</dbReference>
<feature type="domain" description="Hemerythrin-like" evidence="1">
    <location>
        <begin position="8"/>
        <end position="124"/>
    </location>
</feature>
<evidence type="ECO:0000259" key="1">
    <source>
        <dbReference type="Pfam" id="PF01814"/>
    </source>
</evidence>
<dbReference type="EMBL" id="CP012677">
    <property type="protein sequence ID" value="ALE92877.1"/>
    <property type="molecule type" value="Genomic_DNA"/>
</dbReference>
<organism evidence="2 3">
    <name type="scientific">Arthrobacter alpinus</name>
    <dbReference type="NCBI Taxonomy" id="656366"/>
    <lineage>
        <taxon>Bacteria</taxon>
        <taxon>Bacillati</taxon>
        <taxon>Actinomycetota</taxon>
        <taxon>Actinomycetes</taxon>
        <taxon>Micrococcales</taxon>
        <taxon>Micrococcaceae</taxon>
        <taxon>Arthrobacter</taxon>
    </lineage>
</organism>
<dbReference type="InterPro" id="IPR012312">
    <property type="entry name" value="Hemerythrin-like"/>
</dbReference>
<keyword evidence="3" id="KW-1185">Reference proteome</keyword>
<dbReference type="RefSeq" id="WP_062007456.1">
    <property type="nucleotide sequence ID" value="NZ_CP012677.1"/>
</dbReference>
<dbReference type="Pfam" id="PF01814">
    <property type="entry name" value="Hemerythrin"/>
    <property type="match status" value="1"/>
</dbReference>
<dbReference type="OrthoDB" id="3830515at2"/>
<dbReference type="AlphaFoldDB" id="A0A0M4QZF5"/>
<proteinExistence type="predicted"/>
<evidence type="ECO:0000313" key="3">
    <source>
        <dbReference type="Proteomes" id="UP000062833"/>
    </source>
</evidence>
<name>A0A0M4QZF5_9MICC</name>
<dbReference type="Gene3D" id="1.20.120.520">
    <property type="entry name" value="nmb1532 protein domain like"/>
    <property type="match status" value="1"/>
</dbReference>
<gene>
    <name evidence="2" type="ORF">AOC05_12185</name>
</gene>
<dbReference type="KEGG" id="aaq:AOC05_12185"/>
<protein>
    <recommendedName>
        <fullName evidence="1">Hemerythrin-like domain-containing protein</fullName>
    </recommendedName>
</protein>
<reference evidence="3" key="1">
    <citation type="submission" date="2015-09" db="EMBL/GenBank/DDBJ databases">
        <title>Complete genome of Arthrobacter alpinus strain R3.8.</title>
        <authorList>
            <person name="See-Too W.S."/>
            <person name="Chan K.G."/>
        </authorList>
    </citation>
    <scope>NUCLEOTIDE SEQUENCE [LARGE SCALE GENOMIC DNA]</scope>
    <source>
        <strain evidence="3">R3.8</strain>
    </source>
</reference>
<sequence>MEQATLGKALELEHRQIDGGIESYLAAADGEAADPAPLRTALAGLRRHIYLEEQFLFPPLQAAGLMGPIFVMLREHGALWRAMDAVEALPSSPLGTTAIRDACTALLALLDAHNSKEEPIIYTQADKVLDAAASAELLDFLAQGTVPDGWVCAAV</sequence>
<dbReference type="PATRIC" id="fig|656366.3.peg.2633"/>